<evidence type="ECO:0000313" key="4">
    <source>
        <dbReference type="Proteomes" id="UP000253314"/>
    </source>
</evidence>
<evidence type="ECO:0000256" key="1">
    <source>
        <dbReference type="SAM" id="Phobius"/>
    </source>
</evidence>
<evidence type="ECO:0000259" key="2">
    <source>
        <dbReference type="Pfam" id="PF01882"/>
    </source>
</evidence>
<dbReference type="Proteomes" id="UP000253314">
    <property type="component" value="Unassembled WGS sequence"/>
</dbReference>
<dbReference type="PANTHER" id="PTHR34351">
    <property type="entry name" value="SLR1927 PROTEIN-RELATED"/>
    <property type="match status" value="1"/>
</dbReference>
<dbReference type="EMBL" id="QOCW01000043">
    <property type="protein sequence ID" value="RBW67299.1"/>
    <property type="molecule type" value="Genomic_DNA"/>
</dbReference>
<keyword evidence="1" id="KW-0472">Membrane</keyword>
<dbReference type="PANTHER" id="PTHR34351:SF2">
    <property type="entry name" value="DUF58 DOMAIN-CONTAINING PROTEIN"/>
    <property type="match status" value="1"/>
</dbReference>
<keyword evidence="1" id="KW-1133">Transmembrane helix</keyword>
<gene>
    <name evidence="3" type="ORF">DS031_22960</name>
</gene>
<dbReference type="RefSeq" id="WP_113808492.1">
    <property type="nucleotide sequence ID" value="NZ_QOCW01000043.1"/>
</dbReference>
<dbReference type="OrthoDB" id="140416at2"/>
<sequence length="426" mass="49481">MKRWKRLKKQTVWLRLIFLLFLTGLAYSYAMFQGGFVSWFLFYSMLPMSIYAFLLTFYSLKSFQVTRELNQKRVHAGELLTVTVTVKRTSIFPLFYVVVAGELPLNLKKRANNIAANHQGARAIFFPFLKRSMSYSYEIHSLPRGFYTFNEIVIKTGDPFGFMQKEQSFFQDNTLLVYPSFQRMNWKPSHYTKRGEKSIHQKANQDLTTVVGIRDYAEGDRLSLLHWKASAKRNQLVTKEFEQQTNKRAILFVDRTFLKNDNQEAILFEKTISLSASLAHSLLAVNYDVGVISAGNNYMKIPFHGGKEQEQRIFSLLAKIKNDAKRSFASVIPKEVYHFPHETVCLVVTAHLCEELVNTLERLSLNNRHIMLFYVRCDANLTEQERQDVLKVKKSGILVYTVVHDHFEAELKKGEVRYAVGRTKSF</sequence>
<reference evidence="3 4" key="1">
    <citation type="submission" date="2018-07" db="EMBL/GenBank/DDBJ databases">
        <title>Lottiidibacillus patelloidae gen. nov., sp. nov., isolated from the intestinal tract of a marine limpet and the reclassification of B. taeanensis BH030017T, B. algicola KMM 3737T and B. hwajinpoensis SW-72T as genus Lottiidibacillus.</title>
        <authorList>
            <person name="Liu R."/>
            <person name="Huang Z."/>
        </authorList>
    </citation>
    <scope>NUCLEOTIDE SEQUENCE [LARGE SCALE GENOMIC DNA]</scope>
    <source>
        <strain evidence="3 4">BH030017</strain>
    </source>
</reference>
<name>A0A366XRA2_9BACI</name>
<accession>A0A366XRA2</accession>
<proteinExistence type="predicted"/>
<dbReference type="AlphaFoldDB" id="A0A366XRA2"/>
<feature type="transmembrane region" description="Helical" evidence="1">
    <location>
        <begin position="12"/>
        <end position="30"/>
    </location>
</feature>
<organism evidence="3 4">
    <name type="scientific">Bacillus taeanensis</name>
    <dbReference type="NCBI Taxonomy" id="273032"/>
    <lineage>
        <taxon>Bacteria</taxon>
        <taxon>Bacillati</taxon>
        <taxon>Bacillota</taxon>
        <taxon>Bacilli</taxon>
        <taxon>Bacillales</taxon>
        <taxon>Bacillaceae</taxon>
        <taxon>Bacillus</taxon>
    </lineage>
</organism>
<keyword evidence="4" id="KW-1185">Reference proteome</keyword>
<evidence type="ECO:0000313" key="3">
    <source>
        <dbReference type="EMBL" id="RBW67299.1"/>
    </source>
</evidence>
<feature type="transmembrane region" description="Helical" evidence="1">
    <location>
        <begin position="79"/>
        <end position="99"/>
    </location>
</feature>
<comment type="caution">
    <text evidence="3">The sequence shown here is derived from an EMBL/GenBank/DDBJ whole genome shotgun (WGS) entry which is preliminary data.</text>
</comment>
<protein>
    <recommendedName>
        <fullName evidence="2">DUF58 domain-containing protein</fullName>
    </recommendedName>
</protein>
<feature type="transmembrane region" description="Helical" evidence="1">
    <location>
        <begin position="36"/>
        <end position="58"/>
    </location>
</feature>
<dbReference type="InterPro" id="IPR002881">
    <property type="entry name" value="DUF58"/>
</dbReference>
<feature type="domain" description="DUF58" evidence="2">
    <location>
        <begin position="213"/>
        <end position="365"/>
    </location>
</feature>
<keyword evidence="1" id="KW-0812">Transmembrane</keyword>
<dbReference type="Pfam" id="PF01882">
    <property type="entry name" value="DUF58"/>
    <property type="match status" value="1"/>
</dbReference>